<evidence type="ECO:0000313" key="5">
    <source>
        <dbReference type="EMBL" id="TWI81929.1"/>
    </source>
</evidence>
<evidence type="ECO:0000256" key="3">
    <source>
        <dbReference type="SAM" id="SignalP"/>
    </source>
</evidence>
<dbReference type="EMBL" id="VLLF01000010">
    <property type="protein sequence ID" value="TWI81929.1"/>
    <property type="molecule type" value="Genomic_DNA"/>
</dbReference>
<comment type="caution">
    <text evidence="5">The sequence shown here is derived from an EMBL/GenBank/DDBJ whole genome shotgun (WGS) entry which is preliminary data.</text>
</comment>
<proteinExistence type="predicted"/>
<evidence type="ECO:0000313" key="6">
    <source>
        <dbReference type="Proteomes" id="UP000320593"/>
    </source>
</evidence>
<dbReference type="Proteomes" id="UP000320593">
    <property type="component" value="Unassembled WGS sequence"/>
</dbReference>
<dbReference type="InterPro" id="IPR034984">
    <property type="entry name" value="Imelysin-like_IPPA"/>
</dbReference>
<accession>A0A562SKU0</accession>
<comment type="subcellular location">
    <subcellularLocation>
        <location evidence="1">Cell envelope</location>
    </subcellularLocation>
</comment>
<feature type="domain" description="Imelysin-like" evidence="4">
    <location>
        <begin position="48"/>
        <end position="343"/>
    </location>
</feature>
<gene>
    <name evidence="5" type="ORF">JM93_03892</name>
</gene>
<dbReference type="OrthoDB" id="5729110at2"/>
<feature type="signal peptide" evidence="3">
    <location>
        <begin position="1"/>
        <end position="23"/>
    </location>
</feature>
<evidence type="ECO:0000259" key="4">
    <source>
        <dbReference type="Pfam" id="PF09375"/>
    </source>
</evidence>
<dbReference type="GO" id="GO:0030313">
    <property type="term" value="C:cell envelope"/>
    <property type="evidence" value="ECO:0007669"/>
    <property type="project" value="UniProtKB-SubCell"/>
</dbReference>
<protein>
    <recommendedName>
        <fullName evidence="4">Imelysin-like domain-containing protein</fullName>
    </recommendedName>
</protein>
<keyword evidence="2 3" id="KW-0732">Signal</keyword>
<dbReference type="Pfam" id="PF09375">
    <property type="entry name" value="Peptidase_M75"/>
    <property type="match status" value="1"/>
</dbReference>
<dbReference type="AlphaFoldDB" id="A0A562SKU0"/>
<dbReference type="InterPro" id="IPR018976">
    <property type="entry name" value="Imelysin-like"/>
</dbReference>
<organism evidence="5 6">
    <name type="scientific">Roseibium hamelinense</name>
    <dbReference type="NCBI Taxonomy" id="150831"/>
    <lineage>
        <taxon>Bacteria</taxon>
        <taxon>Pseudomonadati</taxon>
        <taxon>Pseudomonadota</taxon>
        <taxon>Alphaproteobacteria</taxon>
        <taxon>Hyphomicrobiales</taxon>
        <taxon>Stappiaceae</taxon>
        <taxon>Roseibium</taxon>
    </lineage>
</organism>
<reference evidence="5 6" key="1">
    <citation type="submission" date="2019-07" db="EMBL/GenBank/DDBJ databases">
        <title>Genomic Encyclopedia of Archaeal and Bacterial Type Strains, Phase II (KMG-II): from individual species to whole genera.</title>
        <authorList>
            <person name="Goeker M."/>
        </authorList>
    </citation>
    <scope>NUCLEOTIDE SEQUENCE [LARGE SCALE GENOMIC DNA]</scope>
    <source>
        <strain evidence="5 6">ATCC BAA-252</strain>
    </source>
</reference>
<dbReference type="RefSeq" id="WP_145346578.1">
    <property type="nucleotide sequence ID" value="NZ_SMLY01000072.1"/>
</dbReference>
<sequence length="366" mass="38809">MSVRSFIASVTVWSAFICAPAAASEPTPVEYRGLVAHLIEGYVRPASANFADQAATLPSAINAVCAAPNDQTRAAFASAYGNVVDAFGGISFLRFGPLAEENRLSRLAFLPDPRGITERQLRKILASEDDKVTSAKTLSGKSVAVQGLGALELIAFDKVGNVTLGGDEAQPSFTCNYARAIGENVLQIAQDTKAAWYDPQGFSKTLLSPDANDSHIRNPKEALETMFNALTTGVVVIKDQDILPALGEHPESSKPHRIPFSRSKNGLGYLIAQVRGIRNAIASAGFDAYLIGADVYIVRGLDFELRNVIRLLVDIPVPVRESLTTPEAFGKMNAAVYGLSGAKSALSNQLSPALALSGGFNALDGD</sequence>
<feature type="chain" id="PRO_5022080130" description="Imelysin-like domain-containing protein" evidence="3">
    <location>
        <begin position="24"/>
        <end position="366"/>
    </location>
</feature>
<dbReference type="Gene3D" id="1.20.1420.20">
    <property type="entry name" value="M75 peptidase, HXXE motif"/>
    <property type="match status" value="1"/>
</dbReference>
<evidence type="ECO:0000256" key="1">
    <source>
        <dbReference type="ARBA" id="ARBA00004196"/>
    </source>
</evidence>
<keyword evidence="6" id="KW-1185">Reference proteome</keyword>
<name>A0A562SKU0_9HYPH</name>
<evidence type="ECO:0000256" key="2">
    <source>
        <dbReference type="ARBA" id="ARBA00022729"/>
    </source>
</evidence>
<dbReference type="InterPro" id="IPR038352">
    <property type="entry name" value="Imelysin_sf"/>
</dbReference>
<dbReference type="CDD" id="cd14659">
    <property type="entry name" value="Imelysin-like_IPPA"/>
    <property type="match status" value="1"/>
</dbReference>